<dbReference type="InterPro" id="IPR003593">
    <property type="entry name" value="AAA+_ATPase"/>
</dbReference>
<comment type="subcellular location">
    <subcellularLocation>
        <location evidence="1">Cell membrane</location>
        <topology evidence="1">Peripheral membrane protein</topology>
    </subcellularLocation>
</comment>
<dbReference type="GO" id="GO:0016887">
    <property type="term" value="F:ATP hydrolysis activity"/>
    <property type="evidence" value="ECO:0007669"/>
    <property type="project" value="InterPro"/>
</dbReference>
<evidence type="ECO:0000256" key="6">
    <source>
        <dbReference type="ARBA" id="ARBA00022840"/>
    </source>
</evidence>
<proteinExistence type="inferred from homology"/>
<evidence type="ECO:0000256" key="3">
    <source>
        <dbReference type="ARBA" id="ARBA00022448"/>
    </source>
</evidence>
<comment type="similarity">
    <text evidence="2">Belongs to the ABC transporter superfamily.</text>
</comment>
<dbReference type="PANTHER" id="PTHR43297">
    <property type="entry name" value="OLIGOPEPTIDE TRANSPORT ATP-BINDING PROTEIN APPD"/>
    <property type="match status" value="1"/>
</dbReference>
<dbReference type="InterPro" id="IPR027417">
    <property type="entry name" value="P-loop_NTPase"/>
</dbReference>
<dbReference type="AlphaFoldDB" id="A0A419SN51"/>
<sequence>MEKILEVKDLRVSFHTYAGEVKAVRGVSFHVNKGESIAIVGESGCGKSVTSQTIMKLIEMPPGEIKQGQILFEGEDLVPKKEKEMEKIRGKEISMIFQDPMTSLNPTLTIGRQIMEGLIKHQGLSKAEAKEQAIGMLDLVGIPMSDRRVDQYPHEFSGGMRQRAMIAIALACNPKLLIADEPTTALDVTIQAQIMDLMKELQQRTGASIILITHDLGVVAEACDRVVVMYAGEVIETGTVDEIFYHPKHPYTKGLLKSVPRLDLKKDEPLVPILGTPPDLLNPPKGCAFAPRCEYAMKVCLEYSPEMEASTPSHQSACWLNHPLAKKRLTPPQTEENRQRREKANVSHLAK</sequence>
<feature type="region of interest" description="Disordered" evidence="8">
    <location>
        <begin position="328"/>
        <end position="351"/>
    </location>
</feature>
<evidence type="ECO:0000256" key="8">
    <source>
        <dbReference type="SAM" id="MobiDB-lite"/>
    </source>
</evidence>
<dbReference type="InterPro" id="IPR013563">
    <property type="entry name" value="Oligopep_ABC_C"/>
</dbReference>
<dbReference type="Proteomes" id="UP000284219">
    <property type="component" value="Unassembled WGS sequence"/>
</dbReference>
<keyword evidence="3" id="KW-0813">Transport</keyword>
<keyword evidence="4" id="KW-1003">Cell membrane</keyword>
<evidence type="ECO:0000256" key="1">
    <source>
        <dbReference type="ARBA" id="ARBA00004202"/>
    </source>
</evidence>
<evidence type="ECO:0000313" key="11">
    <source>
        <dbReference type="Proteomes" id="UP000284219"/>
    </source>
</evidence>
<evidence type="ECO:0000256" key="5">
    <source>
        <dbReference type="ARBA" id="ARBA00022741"/>
    </source>
</evidence>
<dbReference type="PROSITE" id="PS00211">
    <property type="entry name" value="ABC_TRANSPORTER_1"/>
    <property type="match status" value="1"/>
</dbReference>
<dbReference type="Pfam" id="PF00005">
    <property type="entry name" value="ABC_tran"/>
    <property type="match status" value="1"/>
</dbReference>
<dbReference type="EMBL" id="MCHY01000006">
    <property type="protein sequence ID" value="RKD25641.1"/>
    <property type="molecule type" value="Genomic_DNA"/>
</dbReference>
<feature type="compositionally biased region" description="Basic and acidic residues" evidence="8">
    <location>
        <begin position="335"/>
        <end position="345"/>
    </location>
</feature>
<comment type="caution">
    <text evidence="10">The sequence shown here is derived from an EMBL/GenBank/DDBJ whole genome shotgun (WGS) entry which is preliminary data.</text>
</comment>
<dbReference type="PROSITE" id="PS50893">
    <property type="entry name" value="ABC_TRANSPORTER_2"/>
    <property type="match status" value="1"/>
</dbReference>
<keyword evidence="7" id="KW-0472">Membrane</keyword>
<dbReference type="SMART" id="SM00382">
    <property type="entry name" value="AAA"/>
    <property type="match status" value="1"/>
</dbReference>
<dbReference type="GO" id="GO:0005886">
    <property type="term" value="C:plasma membrane"/>
    <property type="evidence" value="ECO:0007669"/>
    <property type="project" value="UniProtKB-SubCell"/>
</dbReference>
<dbReference type="InterPro" id="IPR003439">
    <property type="entry name" value="ABC_transporter-like_ATP-bd"/>
</dbReference>
<evidence type="ECO:0000313" key="10">
    <source>
        <dbReference type="EMBL" id="RKD25641.1"/>
    </source>
</evidence>
<reference evidence="10 11" key="1">
    <citation type="submission" date="2016-08" db="EMBL/GenBank/DDBJ databases">
        <title>Novel Firmicute Genomes.</title>
        <authorList>
            <person name="Poppleton D.I."/>
            <person name="Gribaldo S."/>
        </authorList>
    </citation>
    <scope>NUCLEOTIDE SEQUENCE [LARGE SCALE GENOMIC DNA]</scope>
    <source>
        <strain evidence="10 11">RAOx-1</strain>
    </source>
</reference>
<dbReference type="InterPro" id="IPR050388">
    <property type="entry name" value="ABC_Ni/Peptide_Import"/>
</dbReference>
<evidence type="ECO:0000256" key="7">
    <source>
        <dbReference type="ARBA" id="ARBA00023136"/>
    </source>
</evidence>
<dbReference type="NCBIfam" id="TIGR01727">
    <property type="entry name" value="oligo_HPY"/>
    <property type="match status" value="1"/>
</dbReference>
<protein>
    <submittedName>
        <fullName evidence="10">Peptide ABC transporter ATP-binding protein</fullName>
    </submittedName>
</protein>
<gene>
    <name evidence="10" type="ORF">BEP19_01470</name>
</gene>
<keyword evidence="5" id="KW-0547">Nucleotide-binding</keyword>
<evidence type="ECO:0000259" key="9">
    <source>
        <dbReference type="PROSITE" id="PS50893"/>
    </source>
</evidence>
<dbReference type="GO" id="GO:0005524">
    <property type="term" value="F:ATP binding"/>
    <property type="evidence" value="ECO:0007669"/>
    <property type="project" value="UniProtKB-KW"/>
</dbReference>
<dbReference type="RefSeq" id="WP_120188310.1">
    <property type="nucleotide sequence ID" value="NZ_MCHY01000006.1"/>
</dbReference>
<dbReference type="CDD" id="cd03257">
    <property type="entry name" value="ABC_NikE_OppD_transporters"/>
    <property type="match status" value="1"/>
</dbReference>
<dbReference type="GO" id="GO:0015833">
    <property type="term" value="P:peptide transport"/>
    <property type="evidence" value="ECO:0007669"/>
    <property type="project" value="InterPro"/>
</dbReference>
<accession>A0A419SN51</accession>
<dbReference type="SUPFAM" id="SSF52540">
    <property type="entry name" value="P-loop containing nucleoside triphosphate hydrolases"/>
    <property type="match status" value="1"/>
</dbReference>
<dbReference type="PANTHER" id="PTHR43297:SF2">
    <property type="entry name" value="DIPEPTIDE TRANSPORT ATP-BINDING PROTEIN DPPD"/>
    <property type="match status" value="1"/>
</dbReference>
<feature type="domain" description="ABC transporter" evidence="9">
    <location>
        <begin position="5"/>
        <end position="256"/>
    </location>
</feature>
<dbReference type="Pfam" id="PF08352">
    <property type="entry name" value="oligo_HPY"/>
    <property type="match status" value="1"/>
</dbReference>
<organism evidence="10 11">
    <name type="scientific">Ammoniphilus oxalaticus</name>
    <dbReference type="NCBI Taxonomy" id="66863"/>
    <lineage>
        <taxon>Bacteria</taxon>
        <taxon>Bacillati</taxon>
        <taxon>Bacillota</taxon>
        <taxon>Bacilli</taxon>
        <taxon>Bacillales</taxon>
        <taxon>Paenibacillaceae</taxon>
        <taxon>Aneurinibacillus group</taxon>
        <taxon>Ammoniphilus</taxon>
    </lineage>
</organism>
<keyword evidence="6 10" id="KW-0067">ATP-binding</keyword>
<evidence type="ECO:0000256" key="4">
    <source>
        <dbReference type="ARBA" id="ARBA00022475"/>
    </source>
</evidence>
<dbReference type="Gene3D" id="3.40.50.300">
    <property type="entry name" value="P-loop containing nucleotide triphosphate hydrolases"/>
    <property type="match status" value="1"/>
</dbReference>
<dbReference type="FunFam" id="3.40.50.300:FF:000016">
    <property type="entry name" value="Oligopeptide ABC transporter ATP-binding component"/>
    <property type="match status" value="1"/>
</dbReference>
<evidence type="ECO:0000256" key="2">
    <source>
        <dbReference type="ARBA" id="ARBA00005417"/>
    </source>
</evidence>
<name>A0A419SN51_9BACL</name>
<keyword evidence="11" id="KW-1185">Reference proteome</keyword>
<dbReference type="OrthoDB" id="9802264at2"/>
<dbReference type="InterPro" id="IPR017871">
    <property type="entry name" value="ABC_transporter-like_CS"/>
</dbReference>